<accession>A7GMF5</accession>
<dbReference type="EMBL" id="CP000764">
    <property type="protein sequence ID" value="ABS21313.1"/>
    <property type="molecule type" value="Genomic_DNA"/>
</dbReference>
<dbReference type="PANTHER" id="PTHR33498:SF1">
    <property type="entry name" value="TRANSPOSASE FOR INSERTION SEQUENCE ELEMENT IS1557"/>
    <property type="match status" value="1"/>
</dbReference>
<evidence type="ECO:0000313" key="3">
    <source>
        <dbReference type="Proteomes" id="UP000002300"/>
    </source>
</evidence>
<dbReference type="HOGENOM" id="CLU_029608_3_0_9"/>
<dbReference type="InterPro" id="IPR047951">
    <property type="entry name" value="Transpos_ISL3"/>
</dbReference>
<feature type="domain" description="Transposase IS204/IS1001/IS1096/IS1165 DDE" evidence="1">
    <location>
        <begin position="10"/>
        <end position="75"/>
    </location>
</feature>
<name>A7GMF5_BACCN</name>
<dbReference type="eggNOG" id="COG3464">
    <property type="taxonomic scope" value="Bacteria"/>
</dbReference>
<gene>
    <name evidence="2" type="ordered locus">Bcer98_0984</name>
</gene>
<dbReference type="PANTHER" id="PTHR33498">
    <property type="entry name" value="TRANSPOSASE FOR INSERTION SEQUENCE ELEMENT IS1557"/>
    <property type="match status" value="1"/>
</dbReference>
<proteinExistence type="predicted"/>
<dbReference type="KEGG" id="bcy:Bcer98_0984"/>
<keyword evidence="3" id="KW-1185">Reference proteome</keyword>
<dbReference type="GeneID" id="92823105"/>
<dbReference type="AlphaFoldDB" id="A7GMF5"/>
<evidence type="ECO:0000259" key="1">
    <source>
        <dbReference type="Pfam" id="PF01610"/>
    </source>
</evidence>
<dbReference type="InterPro" id="IPR002560">
    <property type="entry name" value="Transposase_DDE"/>
</dbReference>
<protein>
    <submittedName>
        <fullName evidence="2">Transposase</fullName>
    </submittedName>
</protein>
<organism evidence="2 3">
    <name type="scientific">Bacillus cytotoxicus (strain DSM 22905 / CIP 110041 / 391-98 / NVH 391-98)</name>
    <dbReference type="NCBI Taxonomy" id="315749"/>
    <lineage>
        <taxon>Bacteria</taxon>
        <taxon>Bacillati</taxon>
        <taxon>Bacillota</taxon>
        <taxon>Bacilli</taxon>
        <taxon>Bacillales</taxon>
        <taxon>Bacillaceae</taxon>
        <taxon>Bacillus</taxon>
        <taxon>Bacillus cereus group</taxon>
    </lineage>
</organism>
<dbReference type="Pfam" id="PF01610">
    <property type="entry name" value="DDE_Tnp_ISL3"/>
    <property type="match status" value="1"/>
</dbReference>
<dbReference type="STRING" id="315749.Bcer98_0984"/>
<dbReference type="Proteomes" id="UP000002300">
    <property type="component" value="Chromosome"/>
</dbReference>
<dbReference type="RefSeq" id="WP_011984066.1">
    <property type="nucleotide sequence ID" value="NC_009674.1"/>
</dbReference>
<reference evidence="2 3" key="1">
    <citation type="journal article" date="2008" name="Chem. Biol. Interact.">
        <title>Extending the Bacillus cereus group genomics to putative food-borne pathogens of different toxicity.</title>
        <authorList>
            <person name="Lapidus A."/>
            <person name="Goltsman E."/>
            <person name="Auger S."/>
            <person name="Galleron N."/>
            <person name="Segurens B."/>
            <person name="Dossat C."/>
            <person name="Land M.L."/>
            <person name="Broussolle V."/>
            <person name="Brillard J."/>
            <person name="Guinebretiere M.H."/>
            <person name="Sanchis V."/>
            <person name="Nguen-The C."/>
            <person name="Lereclus D."/>
            <person name="Richardson P."/>
            <person name="Wincker P."/>
            <person name="Weissenbach J."/>
            <person name="Ehrlich S.D."/>
            <person name="Sorokin A."/>
        </authorList>
    </citation>
    <scope>NUCLEOTIDE SEQUENCE [LARGE SCALE GENOMIC DNA]</scope>
    <source>
        <strain evidence="3">DSM 22905 / CIP 110041 / 391-98 / NVH 391-98</strain>
    </source>
</reference>
<sequence length="81" mass="9225">MIQDFLSIVREKRAEGLANWLITYKDIPFPAIRTFINYAEKDVKAITAACSLSFSNGITEGHINRLKTIKRMMYGRASSKL</sequence>
<evidence type="ECO:0000313" key="2">
    <source>
        <dbReference type="EMBL" id="ABS21313.1"/>
    </source>
</evidence>